<protein>
    <submittedName>
        <fullName evidence="4">6-bladed beta-propeller</fullName>
    </submittedName>
</protein>
<evidence type="ECO:0000256" key="3">
    <source>
        <dbReference type="SAM" id="SignalP"/>
    </source>
</evidence>
<dbReference type="SUPFAM" id="SSF63829">
    <property type="entry name" value="Calcium-dependent phosphotriesterase"/>
    <property type="match status" value="1"/>
</dbReference>
<keyword evidence="3" id="KW-0732">Signal</keyword>
<dbReference type="PANTHER" id="PTHR24104:SF25">
    <property type="entry name" value="PROTEIN LIN-41"/>
    <property type="match status" value="1"/>
</dbReference>
<evidence type="ECO:0000313" key="5">
    <source>
        <dbReference type="Proteomes" id="UP000526003"/>
    </source>
</evidence>
<gene>
    <name evidence="4" type="ORF">H7995_27745</name>
</gene>
<proteinExistence type="predicted"/>
<dbReference type="Gene3D" id="2.120.10.30">
    <property type="entry name" value="TolB, C-terminal domain"/>
    <property type="match status" value="3"/>
</dbReference>
<evidence type="ECO:0000313" key="4">
    <source>
        <dbReference type="EMBL" id="MBC2693572.1"/>
    </source>
</evidence>
<keyword evidence="1" id="KW-0677">Repeat</keyword>
<dbReference type="Pfam" id="PF01436">
    <property type="entry name" value="NHL"/>
    <property type="match status" value="4"/>
</dbReference>
<name>A0A7X1GJD9_9PSED</name>
<reference evidence="4 5" key="1">
    <citation type="submission" date="2020-08" db="EMBL/GenBank/DDBJ databases">
        <title>Pseudomonas sp. nov.</title>
        <authorList>
            <person name="Gieschler S."/>
            <person name="Fiedler G."/>
            <person name="Brinks E."/>
            <person name="Boehnlein C."/>
            <person name="Franz C.M.A.P."/>
            <person name="Kabisch J."/>
        </authorList>
    </citation>
    <scope>NUCLEOTIDE SEQUENCE [LARGE SCALE GENOMIC DNA]</scope>
    <source>
        <strain evidence="4 5">MBT-1</strain>
    </source>
</reference>
<dbReference type="RefSeq" id="WP_057978928.1">
    <property type="nucleotide sequence ID" value="NZ_JACMYG010000061.1"/>
</dbReference>
<dbReference type="AlphaFoldDB" id="A0A7X1GJD9"/>
<dbReference type="CDD" id="cd14956">
    <property type="entry name" value="NHL_like_3"/>
    <property type="match status" value="1"/>
</dbReference>
<dbReference type="InterPro" id="IPR011042">
    <property type="entry name" value="6-blade_b-propeller_TolB-like"/>
</dbReference>
<organism evidence="4 5">
    <name type="scientific">Pseudomonas kielensis</name>
    <dbReference type="NCBI Taxonomy" id="2762577"/>
    <lineage>
        <taxon>Bacteria</taxon>
        <taxon>Pseudomonadati</taxon>
        <taxon>Pseudomonadota</taxon>
        <taxon>Gammaproteobacteria</taxon>
        <taxon>Pseudomonadales</taxon>
        <taxon>Pseudomonadaceae</taxon>
        <taxon>Pseudomonas</taxon>
    </lineage>
</organism>
<dbReference type="PANTHER" id="PTHR24104">
    <property type="entry name" value="E3 UBIQUITIN-PROTEIN LIGASE NHLRC1-RELATED"/>
    <property type="match status" value="1"/>
</dbReference>
<comment type="caution">
    <text evidence="4">The sequence shown here is derived from an EMBL/GenBank/DDBJ whole genome shotgun (WGS) entry which is preliminary data.</text>
</comment>
<feature type="repeat" description="NHL" evidence="2">
    <location>
        <begin position="238"/>
        <end position="278"/>
    </location>
</feature>
<feature type="repeat" description="NHL" evidence="2">
    <location>
        <begin position="132"/>
        <end position="175"/>
    </location>
</feature>
<dbReference type="InterPro" id="IPR050952">
    <property type="entry name" value="TRIM-NHL_E3_ligases"/>
</dbReference>
<dbReference type="EMBL" id="JACMYG010000061">
    <property type="protein sequence ID" value="MBC2693572.1"/>
    <property type="molecule type" value="Genomic_DNA"/>
</dbReference>
<dbReference type="GO" id="GO:0008270">
    <property type="term" value="F:zinc ion binding"/>
    <property type="evidence" value="ECO:0007669"/>
    <property type="project" value="UniProtKB-KW"/>
</dbReference>
<dbReference type="Proteomes" id="UP000526003">
    <property type="component" value="Unassembled WGS sequence"/>
</dbReference>
<feature type="chain" id="PRO_5031440519" evidence="3">
    <location>
        <begin position="28"/>
        <end position="327"/>
    </location>
</feature>
<dbReference type="PROSITE" id="PS51125">
    <property type="entry name" value="NHL"/>
    <property type="match status" value="4"/>
</dbReference>
<sequence>MQFRSAAKWAKNIVIASAALLAAGWLAFVPSAKEPPYTFVTAWGEKGGAPGQFNDPTGITVAGDEVFVSDSRNGRIQVFDLDGHFKHQFGTPGKDVGQLGRPMNLTIHSGELYVAEYFNDRIQVFGLDGTPKRTIGKSGNGPGEFNAPGGVAVAPNGDLLVPDFYNHRVEQLKPNGEFVRQWGVTGEKGHMAGAFIYPTDVALDRNGTLYVADGYANRIQVFDTAGKPINQWGGPFAVGIPGPFNGWFKVVTGIAIGPTGDIFAADFYNHRIQKFRADGTFLTSFGGKGSGPGQFDHVIAIAVAGDGTIFAVDFANNRIEKWTSRKP</sequence>
<evidence type="ECO:0000256" key="1">
    <source>
        <dbReference type="ARBA" id="ARBA00022737"/>
    </source>
</evidence>
<feature type="repeat" description="NHL" evidence="2">
    <location>
        <begin position="183"/>
        <end position="225"/>
    </location>
</feature>
<feature type="signal peptide" evidence="3">
    <location>
        <begin position="1"/>
        <end position="27"/>
    </location>
</feature>
<feature type="repeat" description="NHL" evidence="2">
    <location>
        <begin position="44"/>
        <end position="82"/>
    </location>
</feature>
<dbReference type="InterPro" id="IPR001258">
    <property type="entry name" value="NHL_repeat"/>
</dbReference>
<keyword evidence="5" id="KW-1185">Reference proteome</keyword>
<accession>A0A7X1GJD9</accession>
<evidence type="ECO:0000256" key="2">
    <source>
        <dbReference type="PROSITE-ProRule" id="PRU00504"/>
    </source>
</evidence>